<dbReference type="PROSITE" id="PS50943">
    <property type="entry name" value="HTH_CROC1"/>
    <property type="match status" value="1"/>
</dbReference>
<dbReference type="RefSeq" id="WP_077944794.1">
    <property type="nucleotide sequence ID" value="NZ_CP127193.1"/>
</dbReference>
<dbReference type="InterPro" id="IPR001387">
    <property type="entry name" value="Cro/C1-type_HTH"/>
</dbReference>
<organism evidence="2 3">
    <name type="scientific">Listeria monocytogenes</name>
    <dbReference type="NCBI Taxonomy" id="1639"/>
    <lineage>
        <taxon>Bacteria</taxon>
        <taxon>Bacillati</taxon>
        <taxon>Bacillota</taxon>
        <taxon>Bacilli</taxon>
        <taxon>Bacillales</taxon>
        <taxon>Listeriaceae</taxon>
        <taxon>Listeria</taxon>
    </lineage>
</organism>
<evidence type="ECO:0000313" key="3">
    <source>
        <dbReference type="Proteomes" id="UP000332711"/>
    </source>
</evidence>
<comment type="caution">
    <text evidence="2">The sequence shown here is derived from an EMBL/GenBank/DDBJ whole genome shotgun (WGS) entry which is preliminary data.</text>
</comment>
<sequence length="211" mass="24784">MIHNNLSVLLAERNIKITRVAKDTGISRSTITAIAQNDSKMIQMETIDTLCRYLNISPQDFFEFVPINIEINVFPKENNFILTYNYGDPILNYYAFDLYIDVQVENTKETFSLSGERDTDFKLNNLYDGSRFEVGLKFDNDSDKQKYFTYILPRLNYTFQSELTKKINAAIESDFKLQLKEYFRGMEDFNVLNAIDYLLENSDFILHKFID</sequence>
<accession>A0AAN3BFQ0</accession>
<dbReference type="Pfam" id="PF13443">
    <property type="entry name" value="HTH_26"/>
    <property type="match status" value="1"/>
</dbReference>
<dbReference type="Gene3D" id="1.10.260.40">
    <property type="entry name" value="lambda repressor-like DNA-binding domains"/>
    <property type="match status" value="1"/>
</dbReference>
<dbReference type="InterPro" id="IPR010982">
    <property type="entry name" value="Lambda_DNA-bd_dom_sf"/>
</dbReference>
<dbReference type="CDD" id="cd00093">
    <property type="entry name" value="HTH_XRE"/>
    <property type="match status" value="1"/>
</dbReference>
<feature type="domain" description="HTH cro/C1-type" evidence="1">
    <location>
        <begin position="6"/>
        <end position="61"/>
    </location>
</feature>
<reference evidence="2 3" key="1">
    <citation type="submission" date="2019-03" db="EMBL/GenBank/DDBJ databases">
        <authorList>
            <person name="Ashton P.M."/>
            <person name="Dallman T."/>
            <person name="Nair S."/>
            <person name="De Pinna E."/>
            <person name="Peters T."/>
            <person name="Grant K."/>
        </authorList>
    </citation>
    <scope>NUCLEOTIDE SEQUENCE [LARGE SCALE GENOMIC DNA]</scope>
    <source>
        <strain evidence="2">RL15000440</strain>
    </source>
</reference>
<gene>
    <name evidence="2" type="ORF">E1X78_09820</name>
</gene>
<dbReference type="GO" id="GO:0003677">
    <property type="term" value="F:DNA binding"/>
    <property type="evidence" value="ECO:0007669"/>
    <property type="project" value="InterPro"/>
</dbReference>
<name>A0AAN3BFQ0_LISMN</name>
<dbReference type="SUPFAM" id="SSF47413">
    <property type="entry name" value="lambda repressor-like DNA-binding domains"/>
    <property type="match status" value="1"/>
</dbReference>
<dbReference type="EMBL" id="AAASTI010000004">
    <property type="protein sequence ID" value="EAE5604407.1"/>
    <property type="molecule type" value="Genomic_DNA"/>
</dbReference>
<proteinExistence type="predicted"/>
<dbReference type="Proteomes" id="UP000332711">
    <property type="component" value="Unassembled WGS sequence"/>
</dbReference>
<evidence type="ECO:0000313" key="2">
    <source>
        <dbReference type="EMBL" id="EAE5604407.1"/>
    </source>
</evidence>
<dbReference type="SMART" id="SM00530">
    <property type="entry name" value="HTH_XRE"/>
    <property type="match status" value="1"/>
</dbReference>
<evidence type="ECO:0000259" key="1">
    <source>
        <dbReference type="PROSITE" id="PS50943"/>
    </source>
</evidence>
<protein>
    <submittedName>
        <fullName evidence="2">Helix-turn-helix domain-containing protein</fullName>
    </submittedName>
</protein>
<dbReference type="AlphaFoldDB" id="A0AAN3BFQ0"/>